<keyword evidence="8" id="KW-0503">Monooxygenase</keyword>
<gene>
    <name evidence="10" type="ORF">SCHCODRAFT_61063</name>
</gene>
<dbReference type="InterPro" id="IPR050364">
    <property type="entry name" value="Cytochrome_P450_fung"/>
</dbReference>
<evidence type="ECO:0000313" key="10">
    <source>
        <dbReference type="EMBL" id="EFI92882.1"/>
    </source>
</evidence>
<evidence type="ECO:0000313" key="11">
    <source>
        <dbReference type="Proteomes" id="UP000007431"/>
    </source>
</evidence>
<evidence type="ECO:0000256" key="9">
    <source>
        <dbReference type="PIRSR" id="PIRSR602401-1"/>
    </source>
</evidence>
<keyword evidence="5 9" id="KW-0479">Metal-binding</keyword>
<dbReference type="PANTHER" id="PTHR46300">
    <property type="entry name" value="P450, PUTATIVE (EUROFUNG)-RELATED-RELATED"/>
    <property type="match status" value="1"/>
</dbReference>
<dbReference type="InterPro" id="IPR002401">
    <property type="entry name" value="Cyt_P450_E_grp-I"/>
</dbReference>
<keyword evidence="4 9" id="KW-0349">Heme</keyword>
<dbReference type="CDD" id="cd11065">
    <property type="entry name" value="CYP64-like"/>
    <property type="match status" value="1"/>
</dbReference>
<dbReference type="GO" id="GO:0016705">
    <property type="term" value="F:oxidoreductase activity, acting on paired donors, with incorporation or reduction of molecular oxygen"/>
    <property type="evidence" value="ECO:0007669"/>
    <property type="project" value="InterPro"/>
</dbReference>
<dbReference type="InParanoid" id="D8QH52"/>
<dbReference type="OMA" id="EHHRQGM"/>
<evidence type="ECO:0000256" key="8">
    <source>
        <dbReference type="ARBA" id="ARBA00023033"/>
    </source>
</evidence>
<dbReference type="eggNOG" id="KOG0156">
    <property type="taxonomic scope" value="Eukaryota"/>
</dbReference>
<dbReference type="PRINTS" id="PR00463">
    <property type="entry name" value="EP450I"/>
</dbReference>
<keyword evidence="11" id="KW-1185">Reference proteome</keyword>
<comment type="cofactor">
    <cofactor evidence="1 9">
        <name>heme</name>
        <dbReference type="ChEBI" id="CHEBI:30413"/>
    </cofactor>
</comment>
<dbReference type="VEuPathDB" id="FungiDB:SCHCODRAFT_02516208"/>
<dbReference type="PRINTS" id="PR00385">
    <property type="entry name" value="P450"/>
</dbReference>
<dbReference type="HOGENOM" id="CLU_001570_2_3_1"/>
<evidence type="ECO:0000256" key="2">
    <source>
        <dbReference type="ARBA" id="ARBA00005179"/>
    </source>
</evidence>
<name>D8QH52_SCHCM</name>
<evidence type="ECO:0000256" key="4">
    <source>
        <dbReference type="ARBA" id="ARBA00022617"/>
    </source>
</evidence>
<protein>
    <recommendedName>
        <fullName evidence="12">Cytochrome P450</fullName>
    </recommendedName>
</protein>
<keyword evidence="6" id="KW-0560">Oxidoreductase</keyword>
<dbReference type="Proteomes" id="UP000007431">
    <property type="component" value="Unassembled WGS sequence"/>
</dbReference>
<sequence length="503" mass="55961">MLSSALPPLPTLAGVVSIAFLLVKHLKRGRLSPLPPGPKGWPIIGNILDWPKTQEWLTFMRWSQQYDSDLLYVNTIGTDVLIINSNKVAQDLLEKQSSIFSDRSGRHSYLHVGFGWDFSFMPYGRRWRELRKAFVRKFHPPALSHYHPTILQGTRELLLDFLNTPNDFIKHLRNASGGIILRVCYGYKVTPNDDPFVARAQRALNAMAQTGIHGAYLVDSLPILKVLPAWVPGAGFKKEAAEWNPDAALFHKLPVDWVQECIKGTAEPSIASESLEKCRTPEELEGLRAILGVAYEAGADTTVSALSTFILMMATYPEVQRKGQAAVDAAFGFGHLPDFTDDVEIPYVDAIVKEVLRYRPVAPLGLSHRLMEDHIYDGYFLPKGSVVIGNAWAMLHEESEWGAEPGVFRPERHLKGGVLNPPSKVPYGTYGRRTCAGIEFAMDQMWLTVTSILACFDIAPIKGEALTGEYTSGMQIFPVDFKCSIKPRSAAIEQLLRDGVEVA</sequence>
<evidence type="ECO:0008006" key="12">
    <source>
        <dbReference type="Google" id="ProtNLM"/>
    </source>
</evidence>
<dbReference type="GO" id="GO:0004497">
    <property type="term" value="F:monooxygenase activity"/>
    <property type="evidence" value="ECO:0007669"/>
    <property type="project" value="UniProtKB-KW"/>
</dbReference>
<evidence type="ECO:0000256" key="7">
    <source>
        <dbReference type="ARBA" id="ARBA00023004"/>
    </source>
</evidence>
<dbReference type="InterPro" id="IPR036396">
    <property type="entry name" value="Cyt_P450_sf"/>
</dbReference>
<dbReference type="SUPFAM" id="SSF48264">
    <property type="entry name" value="Cytochrome P450"/>
    <property type="match status" value="1"/>
</dbReference>
<evidence type="ECO:0000256" key="6">
    <source>
        <dbReference type="ARBA" id="ARBA00023002"/>
    </source>
</evidence>
<reference evidence="10 11" key="1">
    <citation type="journal article" date="2010" name="Nat. Biotechnol.">
        <title>Genome sequence of the model mushroom Schizophyllum commune.</title>
        <authorList>
            <person name="Ohm R.A."/>
            <person name="de Jong J.F."/>
            <person name="Lugones L.G."/>
            <person name="Aerts A."/>
            <person name="Kothe E."/>
            <person name="Stajich J.E."/>
            <person name="de Vries R.P."/>
            <person name="Record E."/>
            <person name="Levasseur A."/>
            <person name="Baker S.E."/>
            <person name="Bartholomew K.A."/>
            <person name="Coutinho P.M."/>
            <person name="Erdmann S."/>
            <person name="Fowler T.J."/>
            <person name="Gathman A.C."/>
            <person name="Lombard V."/>
            <person name="Henrissat B."/>
            <person name="Knabe N."/>
            <person name="Kuees U."/>
            <person name="Lilly W.W."/>
            <person name="Lindquist E."/>
            <person name="Lucas S."/>
            <person name="Magnuson J.K."/>
            <person name="Piumi F."/>
            <person name="Raudaskoski M."/>
            <person name="Salamov A."/>
            <person name="Schmutz J."/>
            <person name="Schwarze F.W.M.R."/>
            <person name="vanKuyk P.A."/>
            <person name="Horton J.S."/>
            <person name="Grigoriev I.V."/>
            <person name="Woesten H.A.B."/>
        </authorList>
    </citation>
    <scope>NUCLEOTIDE SEQUENCE [LARGE SCALE GENOMIC DNA]</scope>
    <source>
        <strain evidence="11">H4-8 / FGSC 9210</strain>
    </source>
</reference>
<dbReference type="Pfam" id="PF00067">
    <property type="entry name" value="p450"/>
    <property type="match status" value="1"/>
</dbReference>
<dbReference type="InterPro" id="IPR001128">
    <property type="entry name" value="Cyt_P450"/>
</dbReference>
<organism evidence="11">
    <name type="scientific">Schizophyllum commune (strain H4-8 / FGSC 9210)</name>
    <name type="common">Split gill fungus</name>
    <dbReference type="NCBI Taxonomy" id="578458"/>
    <lineage>
        <taxon>Eukaryota</taxon>
        <taxon>Fungi</taxon>
        <taxon>Dikarya</taxon>
        <taxon>Basidiomycota</taxon>
        <taxon>Agaricomycotina</taxon>
        <taxon>Agaricomycetes</taxon>
        <taxon>Agaricomycetidae</taxon>
        <taxon>Agaricales</taxon>
        <taxon>Schizophyllaceae</taxon>
        <taxon>Schizophyllum</taxon>
    </lineage>
</organism>
<feature type="binding site" description="axial binding residue" evidence="9">
    <location>
        <position position="435"/>
    </location>
    <ligand>
        <name>heme</name>
        <dbReference type="ChEBI" id="CHEBI:30413"/>
    </ligand>
    <ligandPart>
        <name>Fe</name>
        <dbReference type="ChEBI" id="CHEBI:18248"/>
    </ligandPart>
</feature>
<proteinExistence type="inferred from homology"/>
<dbReference type="EMBL" id="GL377312">
    <property type="protein sequence ID" value="EFI92882.1"/>
    <property type="molecule type" value="Genomic_DNA"/>
</dbReference>
<keyword evidence="7 9" id="KW-0408">Iron</keyword>
<dbReference type="GO" id="GO:0020037">
    <property type="term" value="F:heme binding"/>
    <property type="evidence" value="ECO:0007669"/>
    <property type="project" value="InterPro"/>
</dbReference>
<evidence type="ECO:0000256" key="1">
    <source>
        <dbReference type="ARBA" id="ARBA00001971"/>
    </source>
</evidence>
<dbReference type="GO" id="GO:0005506">
    <property type="term" value="F:iron ion binding"/>
    <property type="evidence" value="ECO:0007669"/>
    <property type="project" value="InterPro"/>
</dbReference>
<evidence type="ECO:0000256" key="5">
    <source>
        <dbReference type="ARBA" id="ARBA00022723"/>
    </source>
</evidence>
<dbReference type="Gene3D" id="1.10.630.10">
    <property type="entry name" value="Cytochrome P450"/>
    <property type="match status" value="1"/>
</dbReference>
<dbReference type="PANTHER" id="PTHR46300:SF7">
    <property type="entry name" value="P450, PUTATIVE (EUROFUNG)-RELATED"/>
    <property type="match status" value="1"/>
</dbReference>
<dbReference type="AlphaFoldDB" id="D8QH52"/>
<dbReference type="STRING" id="578458.D8QH52"/>
<accession>D8QH52</accession>
<evidence type="ECO:0000256" key="3">
    <source>
        <dbReference type="ARBA" id="ARBA00010617"/>
    </source>
</evidence>
<comment type="pathway">
    <text evidence="2">Secondary metabolite biosynthesis.</text>
</comment>
<comment type="similarity">
    <text evidence="3">Belongs to the cytochrome P450 family.</text>
</comment>